<feature type="transmembrane region" description="Helical" evidence="2">
    <location>
        <begin position="36"/>
        <end position="63"/>
    </location>
</feature>
<sequence>MKITKQYYINNMCWGWFIGALFLYSCLEYELKYESLILLISIAGIVLYPLAKWGIECFFLQFTTREFWSRGLFLDTAGKAGGLALYSFIVFLLSIPITMIFILFVLVKRLFL</sequence>
<gene>
    <name evidence="3" type="ORF">BN1804_01531</name>
</gene>
<dbReference type="GO" id="GO:0030153">
    <property type="term" value="P:bacteriocin immunity"/>
    <property type="evidence" value="ECO:0007669"/>
    <property type="project" value="UniProtKB-KW"/>
</dbReference>
<reference evidence="4" key="1">
    <citation type="submission" date="2015-06" db="EMBL/GenBank/DDBJ databases">
        <authorList>
            <person name="Urmite Genomes"/>
        </authorList>
    </citation>
    <scope>NUCLEOTIDE SEQUENCE [LARGE SCALE GENOMIC DNA]</scope>
    <source>
        <strain evidence="4">CSUR P1867</strain>
    </source>
</reference>
<dbReference type="RefSeq" id="WP_139053340.1">
    <property type="nucleotide sequence ID" value="NZ_CVRY01000003.1"/>
</dbReference>
<dbReference type="Proteomes" id="UP000183920">
    <property type="component" value="Unassembled WGS sequence"/>
</dbReference>
<organism evidence="3 4">
    <name type="scientific">Proteus penneri</name>
    <dbReference type="NCBI Taxonomy" id="102862"/>
    <lineage>
        <taxon>Bacteria</taxon>
        <taxon>Pseudomonadati</taxon>
        <taxon>Pseudomonadota</taxon>
        <taxon>Gammaproteobacteria</taxon>
        <taxon>Enterobacterales</taxon>
        <taxon>Morganellaceae</taxon>
        <taxon>Proteus</taxon>
    </lineage>
</organism>
<dbReference type="InterPro" id="IPR003061">
    <property type="entry name" value="Microcin"/>
</dbReference>
<dbReference type="Pfam" id="PF03526">
    <property type="entry name" value="Microcin"/>
    <property type="match status" value="1"/>
</dbReference>
<name>A0A0G4Q6W5_9GAMM</name>
<evidence type="ECO:0000256" key="2">
    <source>
        <dbReference type="SAM" id="Phobius"/>
    </source>
</evidence>
<dbReference type="GO" id="GO:0015643">
    <property type="term" value="F:toxic substance binding"/>
    <property type="evidence" value="ECO:0007669"/>
    <property type="project" value="InterPro"/>
</dbReference>
<accession>A0A0G4Q6W5</accession>
<keyword evidence="2" id="KW-0812">Transmembrane</keyword>
<dbReference type="PROSITE" id="PS51257">
    <property type="entry name" value="PROKAR_LIPOPROTEIN"/>
    <property type="match status" value="1"/>
</dbReference>
<dbReference type="EMBL" id="CVRY01000003">
    <property type="protein sequence ID" value="CRL61560.1"/>
    <property type="molecule type" value="Genomic_DNA"/>
</dbReference>
<evidence type="ECO:0000313" key="4">
    <source>
        <dbReference type="Proteomes" id="UP000183920"/>
    </source>
</evidence>
<feature type="transmembrane region" description="Helical" evidence="2">
    <location>
        <begin position="6"/>
        <end position="24"/>
    </location>
</feature>
<evidence type="ECO:0000256" key="1">
    <source>
        <dbReference type="ARBA" id="ARBA00023025"/>
    </source>
</evidence>
<keyword evidence="2" id="KW-1133">Transmembrane helix</keyword>
<evidence type="ECO:0000313" key="3">
    <source>
        <dbReference type="EMBL" id="CRL61560.1"/>
    </source>
</evidence>
<keyword evidence="2" id="KW-0472">Membrane</keyword>
<feature type="transmembrane region" description="Helical" evidence="2">
    <location>
        <begin position="83"/>
        <end position="107"/>
    </location>
</feature>
<protein>
    <submittedName>
        <fullName evidence="3">Colicin E1 (Microcin) immunity protein</fullName>
    </submittedName>
</protein>
<keyword evidence="1" id="KW-0079">Bacteriocin immunity</keyword>
<proteinExistence type="predicted"/>
<dbReference type="AlphaFoldDB" id="A0A0G4Q6W5"/>